<dbReference type="InterPro" id="IPR036390">
    <property type="entry name" value="WH_DNA-bd_sf"/>
</dbReference>
<organism evidence="6 7">
    <name type="scientific">Xanthomonas hyacinthi</name>
    <dbReference type="NCBI Taxonomy" id="56455"/>
    <lineage>
        <taxon>Bacteria</taxon>
        <taxon>Pseudomonadati</taxon>
        <taxon>Pseudomonadota</taxon>
        <taxon>Gammaproteobacteria</taxon>
        <taxon>Lysobacterales</taxon>
        <taxon>Lysobacteraceae</taxon>
        <taxon>Xanthomonas</taxon>
    </lineage>
</organism>
<evidence type="ECO:0000256" key="2">
    <source>
        <dbReference type="ARBA" id="ARBA00023015"/>
    </source>
</evidence>
<dbReference type="PANTHER" id="PTHR30537:SF31">
    <property type="entry name" value="TRANSCRIPTIONAL REGULATOR, LYSR FAMILY"/>
    <property type="match status" value="1"/>
</dbReference>
<dbReference type="Pfam" id="PF03466">
    <property type="entry name" value="LysR_substrate"/>
    <property type="match status" value="1"/>
</dbReference>
<keyword evidence="7" id="KW-1185">Reference proteome</keyword>
<reference evidence="7" key="1">
    <citation type="submission" date="2016-08" db="EMBL/GenBank/DDBJ databases">
        <authorList>
            <person name="Merda D."/>
            <person name="Briand M."/>
            <person name="Taghouti G."/>
            <person name="Carrere S."/>
            <person name="Gouzy J."/>
            <person name="Portier P."/>
            <person name="Jacques M.-A."/>
            <person name="Fischer-Le Saux M."/>
        </authorList>
    </citation>
    <scope>NUCLEOTIDE SEQUENCE [LARGE SCALE GENOMIC DNA]</scope>
    <source>
        <strain evidence="7">CFBP1156</strain>
    </source>
</reference>
<dbReference type="SUPFAM" id="SSF46785">
    <property type="entry name" value="Winged helix' DNA-binding domain"/>
    <property type="match status" value="1"/>
</dbReference>
<dbReference type="Proteomes" id="UP000238261">
    <property type="component" value="Unassembled WGS sequence"/>
</dbReference>
<name>A0A2S7ESH3_9XANT</name>
<evidence type="ECO:0000313" key="7">
    <source>
        <dbReference type="Proteomes" id="UP000238261"/>
    </source>
</evidence>
<keyword evidence="3" id="KW-0238">DNA-binding</keyword>
<keyword evidence="4" id="KW-0804">Transcription</keyword>
<evidence type="ECO:0000259" key="5">
    <source>
        <dbReference type="PROSITE" id="PS50931"/>
    </source>
</evidence>
<gene>
    <name evidence="6" type="ORF">XhyaCFBP1156_16860</name>
</gene>
<evidence type="ECO:0000313" key="6">
    <source>
        <dbReference type="EMBL" id="PPU96083.1"/>
    </source>
</evidence>
<dbReference type="EMBL" id="MDEG01000019">
    <property type="protein sequence ID" value="PPU96083.1"/>
    <property type="molecule type" value="Genomic_DNA"/>
</dbReference>
<proteinExistence type="inferred from homology"/>
<dbReference type="Gene3D" id="1.10.10.10">
    <property type="entry name" value="Winged helix-like DNA-binding domain superfamily/Winged helix DNA-binding domain"/>
    <property type="match status" value="1"/>
</dbReference>
<protein>
    <recommendedName>
        <fullName evidence="5">HTH lysR-type domain-containing protein</fullName>
    </recommendedName>
</protein>
<comment type="similarity">
    <text evidence="1">Belongs to the LysR transcriptional regulatory family.</text>
</comment>
<evidence type="ECO:0000256" key="4">
    <source>
        <dbReference type="ARBA" id="ARBA00023163"/>
    </source>
</evidence>
<dbReference type="FunFam" id="1.10.10.10:FF:000001">
    <property type="entry name" value="LysR family transcriptional regulator"/>
    <property type="match status" value="1"/>
</dbReference>
<comment type="caution">
    <text evidence="6">The sequence shown here is derived from an EMBL/GenBank/DDBJ whole genome shotgun (WGS) entry which is preliminary data.</text>
</comment>
<sequence>MWNDLGMQLSDLRIFLRVLDSGSLSGAARATGLPKSSISRALNRLESDVGAALLDRSGRRVKVTDAGSALQPHAVSLLSAADEAQASIDSTAGLLRGTLKVNAPFALAAILLSPMLADFLKRYPDLDLVLEVDNRRVDLAAEEVDVALRIGPLPSSELVARHLTDMALWTCASPAYLVAHGMPHEPSQLSAHRLLSRINQPAR</sequence>
<dbReference type="InterPro" id="IPR036388">
    <property type="entry name" value="WH-like_DNA-bd_sf"/>
</dbReference>
<dbReference type="CDD" id="cd08422">
    <property type="entry name" value="PBP2_CrgA_like"/>
    <property type="match status" value="1"/>
</dbReference>
<evidence type="ECO:0000256" key="1">
    <source>
        <dbReference type="ARBA" id="ARBA00009437"/>
    </source>
</evidence>
<dbReference type="GO" id="GO:0043565">
    <property type="term" value="F:sequence-specific DNA binding"/>
    <property type="evidence" value="ECO:0007669"/>
    <property type="project" value="TreeGrafter"/>
</dbReference>
<dbReference type="GO" id="GO:0006351">
    <property type="term" value="P:DNA-templated transcription"/>
    <property type="evidence" value="ECO:0007669"/>
    <property type="project" value="TreeGrafter"/>
</dbReference>
<dbReference type="SUPFAM" id="SSF53850">
    <property type="entry name" value="Periplasmic binding protein-like II"/>
    <property type="match status" value="1"/>
</dbReference>
<feature type="non-terminal residue" evidence="6">
    <location>
        <position position="203"/>
    </location>
</feature>
<accession>A0A2S7ESH3</accession>
<dbReference type="InterPro" id="IPR058163">
    <property type="entry name" value="LysR-type_TF_proteobact-type"/>
</dbReference>
<keyword evidence="2" id="KW-0805">Transcription regulation</keyword>
<dbReference type="PANTHER" id="PTHR30537">
    <property type="entry name" value="HTH-TYPE TRANSCRIPTIONAL REGULATOR"/>
    <property type="match status" value="1"/>
</dbReference>
<dbReference type="Pfam" id="PF00126">
    <property type="entry name" value="HTH_1"/>
    <property type="match status" value="1"/>
</dbReference>
<dbReference type="AlphaFoldDB" id="A0A2S7ESH3"/>
<feature type="domain" description="HTH lysR-type" evidence="5">
    <location>
        <begin position="7"/>
        <end position="64"/>
    </location>
</feature>
<evidence type="ECO:0000256" key="3">
    <source>
        <dbReference type="ARBA" id="ARBA00023125"/>
    </source>
</evidence>
<dbReference type="InterPro" id="IPR005119">
    <property type="entry name" value="LysR_subst-bd"/>
</dbReference>
<dbReference type="PROSITE" id="PS50931">
    <property type="entry name" value="HTH_LYSR"/>
    <property type="match status" value="1"/>
</dbReference>
<dbReference type="Gene3D" id="3.40.190.290">
    <property type="match status" value="1"/>
</dbReference>
<dbReference type="InterPro" id="IPR000847">
    <property type="entry name" value="LysR_HTH_N"/>
</dbReference>
<dbReference type="GO" id="GO:0003700">
    <property type="term" value="F:DNA-binding transcription factor activity"/>
    <property type="evidence" value="ECO:0007669"/>
    <property type="project" value="InterPro"/>
</dbReference>